<keyword evidence="4 5" id="KW-0720">Serine protease</keyword>
<comment type="caution">
    <text evidence="10">The sequence shown here is derived from an EMBL/GenBank/DDBJ whole genome shotgun (WGS) entry which is preliminary data.</text>
</comment>
<dbReference type="PROSITE" id="PS00136">
    <property type="entry name" value="SUBTILASE_ASP"/>
    <property type="match status" value="1"/>
</dbReference>
<evidence type="ECO:0000256" key="2">
    <source>
        <dbReference type="ARBA" id="ARBA00022670"/>
    </source>
</evidence>
<feature type="chain" id="PRO_5037158713" evidence="8">
    <location>
        <begin position="35"/>
        <end position="523"/>
    </location>
</feature>
<dbReference type="GO" id="GO:0004252">
    <property type="term" value="F:serine-type endopeptidase activity"/>
    <property type="evidence" value="ECO:0007669"/>
    <property type="project" value="UniProtKB-UniRule"/>
</dbReference>
<dbReference type="GO" id="GO:0005615">
    <property type="term" value="C:extracellular space"/>
    <property type="evidence" value="ECO:0007669"/>
    <property type="project" value="TreeGrafter"/>
</dbReference>
<gene>
    <name evidence="10" type="ORF">IF129_18875</name>
</gene>
<evidence type="ECO:0000256" key="1">
    <source>
        <dbReference type="ARBA" id="ARBA00011073"/>
    </source>
</evidence>
<proteinExistence type="inferred from homology"/>
<feature type="signal peptide" evidence="8">
    <location>
        <begin position="1"/>
        <end position="34"/>
    </location>
</feature>
<dbReference type="InterPro" id="IPR010259">
    <property type="entry name" value="S8pro/Inhibitor_I9"/>
</dbReference>
<dbReference type="SUPFAM" id="SSF49785">
    <property type="entry name" value="Galactose-binding domain-like"/>
    <property type="match status" value="1"/>
</dbReference>
<dbReference type="PROSITE" id="PS00137">
    <property type="entry name" value="SUBTILASE_HIS"/>
    <property type="match status" value="1"/>
</dbReference>
<dbReference type="PANTHER" id="PTHR43806:SF11">
    <property type="entry name" value="CEREVISIN-RELATED"/>
    <property type="match status" value="1"/>
</dbReference>
<dbReference type="InterPro" id="IPR050131">
    <property type="entry name" value="Peptidase_S8_subtilisin-like"/>
</dbReference>
<dbReference type="Gene3D" id="3.30.70.80">
    <property type="entry name" value="Peptidase S8 propeptide/proteinase inhibitor I9"/>
    <property type="match status" value="1"/>
</dbReference>
<dbReference type="InterPro" id="IPR000209">
    <property type="entry name" value="Peptidase_S8/S53_dom"/>
</dbReference>
<dbReference type="InterPro" id="IPR036852">
    <property type="entry name" value="Peptidase_S8/S53_dom_sf"/>
</dbReference>
<dbReference type="PROSITE" id="PS51829">
    <property type="entry name" value="P_HOMO_B"/>
    <property type="match status" value="1"/>
</dbReference>
<dbReference type="InterPro" id="IPR015500">
    <property type="entry name" value="Peptidase_S8_subtilisin-rel"/>
</dbReference>
<dbReference type="Gene3D" id="3.40.50.200">
    <property type="entry name" value="Peptidase S8/S53 domain"/>
    <property type="match status" value="1"/>
</dbReference>
<feature type="active site" description="Charge relay system" evidence="5">
    <location>
        <position position="347"/>
    </location>
</feature>
<organism evidence="10 11">
    <name type="scientific">Streptomyces chumphonensis</name>
    <dbReference type="NCBI Taxonomy" id="1214925"/>
    <lineage>
        <taxon>Bacteria</taxon>
        <taxon>Bacillati</taxon>
        <taxon>Actinomycetota</taxon>
        <taxon>Actinomycetes</taxon>
        <taxon>Kitasatosporales</taxon>
        <taxon>Streptomycetaceae</taxon>
        <taxon>Streptomyces</taxon>
    </lineage>
</organism>
<dbReference type="Gene3D" id="2.60.120.260">
    <property type="entry name" value="Galactose-binding domain-like"/>
    <property type="match status" value="1"/>
</dbReference>
<dbReference type="InterPro" id="IPR022398">
    <property type="entry name" value="Peptidase_S8_His-AS"/>
</dbReference>
<dbReference type="GO" id="GO:0006508">
    <property type="term" value="P:proteolysis"/>
    <property type="evidence" value="ECO:0007669"/>
    <property type="project" value="UniProtKB-KW"/>
</dbReference>
<dbReference type="Pfam" id="PF05922">
    <property type="entry name" value="Inhibitor_I9"/>
    <property type="match status" value="1"/>
</dbReference>
<feature type="active site" description="Charge relay system" evidence="5">
    <location>
        <position position="195"/>
    </location>
</feature>
<feature type="active site" description="Charge relay system" evidence="5">
    <location>
        <position position="164"/>
    </location>
</feature>
<evidence type="ECO:0000256" key="5">
    <source>
        <dbReference type="PROSITE-ProRule" id="PRU01240"/>
    </source>
</evidence>
<dbReference type="PRINTS" id="PR00723">
    <property type="entry name" value="SUBTILISIN"/>
</dbReference>
<dbReference type="FunFam" id="3.40.50.200:FF:000014">
    <property type="entry name" value="Proteinase K"/>
    <property type="match status" value="1"/>
</dbReference>
<keyword evidence="2 5" id="KW-0645">Protease</keyword>
<dbReference type="InterPro" id="IPR002884">
    <property type="entry name" value="P_dom"/>
</dbReference>
<dbReference type="InterPro" id="IPR023827">
    <property type="entry name" value="Peptidase_S8_Asp-AS"/>
</dbReference>
<evidence type="ECO:0000259" key="9">
    <source>
        <dbReference type="PROSITE" id="PS51829"/>
    </source>
</evidence>
<dbReference type="PROSITE" id="PS00138">
    <property type="entry name" value="SUBTILASE_SER"/>
    <property type="match status" value="1"/>
</dbReference>
<dbReference type="Pfam" id="PF00082">
    <property type="entry name" value="Peptidase_S8"/>
    <property type="match status" value="1"/>
</dbReference>
<dbReference type="SUPFAM" id="SSF54897">
    <property type="entry name" value="Protease propeptides/inhibitors"/>
    <property type="match status" value="1"/>
</dbReference>
<feature type="region of interest" description="Disordered" evidence="7">
    <location>
        <begin position="381"/>
        <end position="413"/>
    </location>
</feature>
<dbReference type="AlphaFoldDB" id="A0A927F1S1"/>
<dbReference type="SUPFAM" id="SSF52743">
    <property type="entry name" value="Subtilisin-like"/>
    <property type="match status" value="1"/>
</dbReference>
<sequence>MAVMRSPKRRWSAVAVAGAAAVAMGVGVAIPAYAAADQPEGVIANAGAPGAIKDQYIVTLKAGAPDAETRAGKSLVTKYGAQIEITYEEALNGFAVELSEKQAKKLAADPQVDSVTQDTKVELAATQPNPTWGLDRIDQVDLPLSNSYTYPDSAGQGVTAYIIDTGINHTHNDFGGRASFGFDAFGGNGNDGNGHGTHVAGTVGGNTYGVAKKVDLVSVRVLNDQGSGTTSGVIAGVDWVTDNAQKPAVANMSLGGGANSSLDQAVRNSIASGVTYAVAAGNSNANASGYSPARTVEALTVGSTTRTDARSSFSNYGSVLDVFAPGSDITSAWIGSNSATRTISGTSMASPHVAGAAALILGDAPSATPDQVDTQITAAAADGKVGNPGSGSPNKLLQVGEGDPGNPPDGDRFENVTDYAINDNSTVESPISVTGQTGNAPSGLQVEVDIKHTYIGDLKVELVAPNGTSTVLKNFGTGGSSDNINQTYTVDASSSPANGTWKLRVTDNYYWDTGKIDAWALQF</sequence>
<keyword evidence="3 5" id="KW-0378">Hydrolase</keyword>
<keyword evidence="8" id="KW-0732">Signal</keyword>
<keyword evidence="11" id="KW-1185">Reference proteome</keyword>
<accession>A0A927F1S1</accession>
<dbReference type="CDD" id="cd04077">
    <property type="entry name" value="Peptidases_S8_PCSK9_ProteinaseK_like"/>
    <property type="match status" value="1"/>
</dbReference>
<dbReference type="InterPro" id="IPR023828">
    <property type="entry name" value="Peptidase_S8_Ser-AS"/>
</dbReference>
<dbReference type="EMBL" id="JACXYU010000010">
    <property type="protein sequence ID" value="MBD3933608.1"/>
    <property type="molecule type" value="Genomic_DNA"/>
</dbReference>
<dbReference type="PANTHER" id="PTHR43806">
    <property type="entry name" value="PEPTIDASE S8"/>
    <property type="match status" value="1"/>
</dbReference>
<dbReference type="InterPro" id="IPR008979">
    <property type="entry name" value="Galactose-bd-like_sf"/>
</dbReference>
<evidence type="ECO:0000313" key="11">
    <source>
        <dbReference type="Proteomes" id="UP000632289"/>
    </source>
</evidence>
<evidence type="ECO:0000256" key="3">
    <source>
        <dbReference type="ARBA" id="ARBA00022801"/>
    </source>
</evidence>
<protein>
    <submittedName>
        <fullName evidence="10">S8 family peptidase</fullName>
    </submittedName>
</protein>
<name>A0A927F1S1_9ACTN</name>
<evidence type="ECO:0000256" key="8">
    <source>
        <dbReference type="SAM" id="SignalP"/>
    </source>
</evidence>
<comment type="similarity">
    <text evidence="1 5 6">Belongs to the peptidase S8 family.</text>
</comment>
<dbReference type="RefSeq" id="WP_191210901.1">
    <property type="nucleotide sequence ID" value="NZ_JACXYU010000010.1"/>
</dbReference>
<dbReference type="Proteomes" id="UP000632289">
    <property type="component" value="Unassembled WGS sequence"/>
</dbReference>
<dbReference type="Pfam" id="PF01483">
    <property type="entry name" value="P_proprotein"/>
    <property type="match status" value="1"/>
</dbReference>
<feature type="domain" description="P/Homo B" evidence="9">
    <location>
        <begin position="406"/>
        <end position="523"/>
    </location>
</feature>
<dbReference type="InterPro" id="IPR037045">
    <property type="entry name" value="S8pro/Inhibitor_I9_sf"/>
</dbReference>
<evidence type="ECO:0000256" key="6">
    <source>
        <dbReference type="RuleBase" id="RU003355"/>
    </source>
</evidence>
<evidence type="ECO:0000313" key="10">
    <source>
        <dbReference type="EMBL" id="MBD3933608.1"/>
    </source>
</evidence>
<evidence type="ECO:0000256" key="4">
    <source>
        <dbReference type="ARBA" id="ARBA00022825"/>
    </source>
</evidence>
<evidence type="ECO:0000256" key="7">
    <source>
        <dbReference type="SAM" id="MobiDB-lite"/>
    </source>
</evidence>
<dbReference type="PROSITE" id="PS51892">
    <property type="entry name" value="SUBTILASE"/>
    <property type="match status" value="1"/>
</dbReference>
<dbReference type="InterPro" id="IPR034193">
    <property type="entry name" value="PCSK9_ProteinaseK-like"/>
</dbReference>
<reference evidence="10" key="1">
    <citation type="submission" date="2020-09" db="EMBL/GenBank/DDBJ databases">
        <title>Secondary metabolite and genome analysis of marine Streptomyces chumphonensis KK1-2T.</title>
        <authorList>
            <person name="Phongsopitanun W."/>
            <person name="Kanchanasin P."/>
            <person name="Pittayakhajonwut P."/>
            <person name="Suwanborirux K."/>
            <person name="Tanasupawat S."/>
        </authorList>
    </citation>
    <scope>NUCLEOTIDE SEQUENCE</scope>
    <source>
        <strain evidence="10">KK1-2</strain>
    </source>
</reference>